<reference evidence="2 3" key="1">
    <citation type="submission" date="2023-12" db="EMBL/GenBank/DDBJ databases">
        <title>Novel species of the genus Arcicella isolated from rivers.</title>
        <authorList>
            <person name="Lu H."/>
        </authorList>
    </citation>
    <scope>NUCLEOTIDE SEQUENCE [LARGE SCALE GENOMIC DNA]</scope>
    <source>
        <strain evidence="2 3">LMG 21963</strain>
    </source>
</reference>
<name>A0ABU5QN25_9BACT</name>
<dbReference type="SUPFAM" id="SSF50969">
    <property type="entry name" value="YVTN repeat-like/Quinoprotein amine dehydrogenase"/>
    <property type="match status" value="1"/>
</dbReference>
<sequence>MQFNSIIIRSLVASTLFLSLNACNSTSEPEPSQPYDTGIFVVNRGNFTDNNGSITFINPTTKVSSFDIFQKENLNSVAGGVADYADVDGSGVILVDNQTAGKDYIQIVNARTFKAIAKIDSNMVENPSAVIKAGTNKAYISCWDTFNADYSYKPGTVLVIDLTKNKITKKITVQQGADKMVAIGNEVIVSSTTYSGTKNISIINTQTDAVSQTVEIGSNPRLIGTDANGKLWFYAGEKFVKFNLSTKTVESRTAFATESTLDQSAKSFTFNKDKNTILFVYSYEDPADDWKAKGETYSFNINDASISTAKPFINKLFTGLTTDPATGNIYAGFTPSYKQAGYVFRYQPNGTLIDSLKAEINPVGFILK</sequence>
<evidence type="ECO:0000256" key="1">
    <source>
        <dbReference type="SAM" id="SignalP"/>
    </source>
</evidence>
<accession>A0ABU5QN25</accession>
<evidence type="ECO:0000313" key="3">
    <source>
        <dbReference type="Proteomes" id="UP001304671"/>
    </source>
</evidence>
<feature type="signal peptide" evidence="1">
    <location>
        <begin position="1"/>
        <end position="24"/>
    </location>
</feature>
<gene>
    <name evidence="2" type="ORF">VB264_11775</name>
</gene>
<dbReference type="InterPro" id="IPR031815">
    <property type="entry name" value="DUF5074"/>
</dbReference>
<dbReference type="InterPro" id="IPR015943">
    <property type="entry name" value="WD40/YVTN_repeat-like_dom_sf"/>
</dbReference>
<dbReference type="Gene3D" id="2.130.10.10">
    <property type="entry name" value="YVTN repeat-like/Quinoprotein amine dehydrogenase"/>
    <property type="match status" value="1"/>
</dbReference>
<feature type="chain" id="PRO_5046197276" evidence="1">
    <location>
        <begin position="25"/>
        <end position="368"/>
    </location>
</feature>
<dbReference type="Proteomes" id="UP001304671">
    <property type="component" value="Unassembled WGS sequence"/>
</dbReference>
<keyword evidence="1" id="KW-0732">Signal</keyword>
<protein>
    <submittedName>
        <fullName evidence="2">DUF5074 domain-containing protein</fullName>
    </submittedName>
</protein>
<proteinExistence type="predicted"/>
<organism evidence="2 3">
    <name type="scientific">Arcicella aquatica</name>
    <dbReference type="NCBI Taxonomy" id="217141"/>
    <lineage>
        <taxon>Bacteria</taxon>
        <taxon>Pseudomonadati</taxon>
        <taxon>Bacteroidota</taxon>
        <taxon>Cytophagia</taxon>
        <taxon>Cytophagales</taxon>
        <taxon>Flectobacillaceae</taxon>
        <taxon>Arcicella</taxon>
    </lineage>
</organism>
<dbReference type="InterPro" id="IPR011044">
    <property type="entry name" value="Quino_amine_DH_bsu"/>
</dbReference>
<dbReference type="Pfam" id="PF16819">
    <property type="entry name" value="DUF5074"/>
    <property type="match status" value="1"/>
</dbReference>
<dbReference type="EMBL" id="JAYFUL010000017">
    <property type="protein sequence ID" value="MEA5258463.1"/>
    <property type="molecule type" value="Genomic_DNA"/>
</dbReference>
<keyword evidence="3" id="KW-1185">Reference proteome</keyword>
<dbReference type="RefSeq" id="WP_323249575.1">
    <property type="nucleotide sequence ID" value="NZ_JAYFUL010000017.1"/>
</dbReference>
<comment type="caution">
    <text evidence="2">The sequence shown here is derived from an EMBL/GenBank/DDBJ whole genome shotgun (WGS) entry which is preliminary data.</text>
</comment>
<evidence type="ECO:0000313" key="2">
    <source>
        <dbReference type="EMBL" id="MEA5258463.1"/>
    </source>
</evidence>